<organism evidence="5 6">
    <name type="scientific">Mesocestoides corti</name>
    <name type="common">Flatworm</name>
    <dbReference type="NCBI Taxonomy" id="53468"/>
    <lineage>
        <taxon>Eukaryota</taxon>
        <taxon>Metazoa</taxon>
        <taxon>Spiralia</taxon>
        <taxon>Lophotrochozoa</taxon>
        <taxon>Platyhelminthes</taxon>
        <taxon>Cestoda</taxon>
        <taxon>Eucestoda</taxon>
        <taxon>Cyclophyllidea</taxon>
        <taxon>Mesocestoididae</taxon>
        <taxon>Mesocestoides</taxon>
    </lineage>
</organism>
<evidence type="ECO:0000313" key="6">
    <source>
        <dbReference type="Proteomes" id="UP000267029"/>
    </source>
</evidence>
<dbReference type="Proteomes" id="UP000267029">
    <property type="component" value="Unassembled WGS sequence"/>
</dbReference>
<dbReference type="GO" id="GO:0050803">
    <property type="term" value="P:regulation of synapse structure or activity"/>
    <property type="evidence" value="ECO:0007669"/>
    <property type="project" value="TreeGrafter"/>
</dbReference>
<keyword evidence="2" id="KW-0812">Transmembrane</keyword>
<comment type="subcellular location">
    <subcellularLocation>
        <location evidence="1">Membrane</location>
        <topology evidence="1">Multi-pass membrane protein</topology>
    </subcellularLocation>
</comment>
<proteinExistence type="predicted"/>
<dbReference type="STRING" id="53468.A0A0R3UBP4"/>
<evidence type="ECO:0000313" key="5">
    <source>
        <dbReference type="EMBL" id="VDD78340.1"/>
    </source>
</evidence>
<keyword evidence="6" id="KW-1185">Reference proteome</keyword>
<dbReference type="OrthoDB" id="2985014at2759"/>
<accession>A0A0R3UBP4</accession>
<dbReference type="AlphaFoldDB" id="A0A0R3UBP4"/>
<evidence type="ECO:0000256" key="1">
    <source>
        <dbReference type="ARBA" id="ARBA00004141"/>
    </source>
</evidence>
<dbReference type="GO" id="GO:0060076">
    <property type="term" value="C:excitatory synapse"/>
    <property type="evidence" value="ECO:0007669"/>
    <property type="project" value="TreeGrafter"/>
</dbReference>
<sequence length="196" mass="21423">MITQIPGGAIATIFPANRLFGIAVGGSALCNLLVPVACKGSYGVVAFIRVLQGLVEGTSYPACHGIWRYWAPPIERSRLATTAFCATLGLIWFGVWWKTSYEKPSTHPKISAEERDYIEESIGEVDIPPSLTNLKTTFSGNKSALKTVLARAPRSRLGMHLRATVPLTLWGGSFRTGADDNNNNSSIHDHHYYHHG</sequence>
<gene>
    <name evidence="5" type="ORF">MCOS_LOCUS4343</name>
</gene>
<keyword evidence="3" id="KW-1133">Transmembrane helix</keyword>
<name>A0A0R3UBP4_MESCO</name>
<protein>
    <recommendedName>
        <fullName evidence="7">Major facilitator superfamily (MFS) profile domain-containing protein</fullName>
    </recommendedName>
</protein>
<dbReference type="GO" id="GO:0005313">
    <property type="term" value="F:L-glutamate transmembrane transporter activity"/>
    <property type="evidence" value="ECO:0007669"/>
    <property type="project" value="TreeGrafter"/>
</dbReference>
<reference evidence="5 6" key="1">
    <citation type="submission" date="2018-10" db="EMBL/GenBank/DDBJ databases">
        <authorList>
            <consortium name="Pathogen Informatics"/>
        </authorList>
    </citation>
    <scope>NUCLEOTIDE SEQUENCE [LARGE SCALE GENOMIC DNA]</scope>
</reference>
<dbReference type="GO" id="GO:0005326">
    <property type="term" value="F:neurotransmitter transmembrane transporter activity"/>
    <property type="evidence" value="ECO:0007669"/>
    <property type="project" value="TreeGrafter"/>
</dbReference>
<dbReference type="InterPro" id="IPR011701">
    <property type="entry name" value="MFS"/>
</dbReference>
<dbReference type="PANTHER" id="PTHR11662">
    <property type="entry name" value="SOLUTE CARRIER FAMILY 17"/>
    <property type="match status" value="1"/>
</dbReference>
<evidence type="ECO:0008006" key="7">
    <source>
        <dbReference type="Google" id="ProtNLM"/>
    </source>
</evidence>
<dbReference type="PANTHER" id="PTHR11662:SF456">
    <property type="entry name" value="VESICULAR GLUTAMATE TRANSPORTER, ISOFORM A"/>
    <property type="match status" value="1"/>
</dbReference>
<dbReference type="Pfam" id="PF07690">
    <property type="entry name" value="MFS_1"/>
    <property type="match status" value="1"/>
</dbReference>
<evidence type="ECO:0000256" key="3">
    <source>
        <dbReference type="ARBA" id="ARBA00022989"/>
    </source>
</evidence>
<dbReference type="GO" id="GO:0030672">
    <property type="term" value="C:synaptic vesicle membrane"/>
    <property type="evidence" value="ECO:0007669"/>
    <property type="project" value="TreeGrafter"/>
</dbReference>
<dbReference type="EMBL" id="UXSR01001514">
    <property type="protein sequence ID" value="VDD78340.1"/>
    <property type="molecule type" value="Genomic_DNA"/>
</dbReference>
<dbReference type="SUPFAM" id="SSF103473">
    <property type="entry name" value="MFS general substrate transporter"/>
    <property type="match status" value="1"/>
</dbReference>
<keyword evidence="4" id="KW-0472">Membrane</keyword>
<evidence type="ECO:0000256" key="2">
    <source>
        <dbReference type="ARBA" id="ARBA00022692"/>
    </source>
</evidence>
<dbReference type="InterPro" id="IPR050382">
    <property type="entry name" value="MFS_Na/Anion_cotransporter"/>
</dbReference>
<dbReference type="InterPro" id="IPR036259">
    <property type="entry name" value="MFS_trans_sf"/>
</dbReference>
<dbReference type="Gene3D" id="1.20.1250.20">
    <property type="entry name" value="MFS general substrate transporter like domains"/>
    <property type="match status" value="1"/>
</dbReference>
<dbReference type="GO" id="GO:0035249">
    <property type="term" value="P:synaptic transmission, glutamatergic"/>
    <property type="evidence" value="ECO:0007669"/>
    <property type="project" value="TreeGrafter"/>
</dbReference>
<evidence type="ECO:0000256" key="4">
    <source>
        <dbReference type="ARBA" id="ARBA00023136"/>
    </source>
</evidence>
<dbReference type="GO" id="GO:0098700">
    <property type="term" value="P:neurotransmitter loading into synaptic vesicle"/>
    <property type="evidence" value="ECO:0007669"/>
    <property type="project" value="TreeGrafter"/>
</dbReference>